<protein>
    <recommendedName>
        <fullName evidence="3">YkgJ family cysteine cluster protein</fullName>
    </recommendedName>
</protein>
<dbReference type="STRING" id="706587.Desti_0509"/>
<dbReference type="Proteomes" id="UP000006055">
    <property type="component" value="Chromosome"/>
</dbReference>
<sequence>MLTGEQLIPRLAELYDTIDSTYKAAIDQAGFSCAGCDGVKCCTVDLVLHTSIEMLYLRRGFNTLEPHIRTQIAQRSDRIVRYKRQNPLGEEYRSAVCAANFDGLCSLYRHRPMICRLAGIPHIIFRPDGRAVESGGCTRYEQDIRPGCPGLQLDRTPFYRELARMEMEMIEARGSRTPARTIAEVLAGNSEHFLF</sequence>
<gene>
    <name evidence="1" type="ordered locus">Desti_0509</name>
</gene>
<dbReference type="RefSeq" id="WP_014808401.1">
    <property type="nucleotide sequence ID" value="NC_018025.1"/>
</dbReference>
<accession>I4C101</accession>
<name>I4C101_DESTA</name>
<keyword evidence="2" id="KW-1185">Reference proteome</keyword>
<evidence type="ECO:0008006" key="3">
    <source>
        <dbReference type="Google" id="ProtNLM"/>
    </source>
</evidence>
<reference evidence="2" key="1">
    <citation type="submission" date="2012-06" db="EMBL/GenBank/DDBJ databases">
        <title>Complete sequence of chromosome of Desulfomonile tiedjei DSM 6799.</title>
        <authorList>
            <person name="Lucas S."/>
            <person name="Copeland A."/>
            <person name="Lapidus A."/>
            <person name="Glavina del Rio T."/>
            <person name="Dalin E."/>
            <person name="Tice H."/>
            <person name="Bruce D."/>
            <person name="Goodwin L."/>
            <person name="Pitluck S."/>
            <person name="Peters L."/>
            <person name="Ovchinnikova G."/>
            <person name="Zeytun A."/>
            <person name="Lu M."/>
            <person name="Kyrpides N."/>
            <person name="Mavromatis K."/>
            <person name="Ivanova N."/>
            <person name="Brettin T."/>
            <person name="Detter J.C."/>
            <person name="Han C."/>
            <person name="Larimer F."/>
            <person name="Land M."/>
            <person name="Hauser L."/>
            <person name="Markowitz V."/>
            <person name="Cheng J.-F."/>
            <person name="Hugenholtz P."/>
            <person name="Woyke T."/>
            <person name="Wu D."/>
            <person name="Spring S."/>
            <person name="Schroeder M."/>
            <person name="Brambilla E."/>
            <person name="Klenk H.-P."/>
            <person name="Eisen J.A."/>
        </authorList>
    </citation>
    <scope>NUCLEOTIDE SEQUENCE [LARGE SCALE GENOMIC DNA]</scope>
    <source>
        <strain evidence="2">ATCC 49306 / DSM 6799 / DCB-1</strain>
    </source>
</reference>
<dbReference type="EMBL" id="CP003360">
    <property type="protein sequence ID" value="AFM23242.1"/>
    <property type="molecule type" value="Genomic_DNA"/>
</dbReference>
<dbReference type="OrthoDB" id="5430968at2"/>
<dbReference type="HOGENOM" id="CLU_1364398_0_0_7"/>
<dbReference type="KEGG" id="dti:Desti_0509"/>
<evidence type="ECO:0000313" key="1">
    <source>
        <dbReference type="EMBL" id="AFM23242.1"/>
    </source>
</evidence>
<dbReference type="eggNOG" id="COG0727">
    <property type="taxonomic scope" value="Bacteria"/>
</dbReference>
<dbReference type="AlphaFoldDB" id="I4C101"/>
<evidence type="ECO:0000313" key="2">
    <source>
        <dbReference type="Proteomes" id="UP000006055"/>
    </source>
</evidence>
<organism evidence="1 2">
    <name type="scientific">Desulfomonile tiedjei (strain ATCC 49306 / DSM 6799 / DCB-1)</name>
    <dbReference type="NCBI Taxonomy" id="706587"/>
    <lineage>
        <taxon>Bacteria</taxon>
        <taxon>Pseudomonadati</taxon>
        <taxon>Thermodesulfobacteriota</taxon>
        <taxon>Desulfomonilia</taxon>
        <taxon>Desulfomonilales</taxon>
        <taxon>Desulfomonilaceae</taxon>
        <taxon>Desulfomonile</taxon>
    </lineage>
</organism>
<proteinExistence type="predicted"/>